<gene>
    <name evidence="1" type="ORF">J3U87_07585</name>
</gene>
<organism evidence="1 2">
    <name type="scientific">Sulfidibacter corallicola</name>
    <dbReference type="NCBI Taxonomy" id="2818388"/>
    <lineage>
        <taxon>Bacteria</taxon>
        <taxon>Pseudomonadati</taxon>
        <taxon>Acidobacteriota</taxon>
        <taxon>Holophagae</taxon>
        <taxon>Acanthopleuribacterales</taxon>
        <taxon>Acanthopleuribacteraceae</taxon>
        <taxon>Sulfidibacter</taxon>
    </lineage>
</organism>
<keyword evidence="2" id="KW-1185">Reference proteome</keyword>
<reference evidence="1" key="1">
    <citation type="submission" date="2021-03" db="EMBL/GenBank/DDBJ databases">
        <title>Acanthopleuribacteraceae sp. M133.</title>
        <authorList>
            <person name="Wang G."/>
        </authorList>
    </citation>
    <scope>NUCLEOTIDE SEQUENCE</scope>
    <source>
        <strain evidence="1">M133</strain>
    </source>
</reference>
<dbReference type="AlphaFoldDB" id="A0A8A4TTD3"/>
<dbReference type="EMBL" id="CP071793">
    <property type="protein sequence ID" value="QTD52321.1"/>
    <property type="molecule type" value="Genomic_DNA"/>
</dbReference>
<accession>A0A8A4TTD3</accession>
<protein>
    <submittedName>
        <fullName evidence="1">DUF3103 family protein</fullName>
    </submittedName>
</protein>
<proteinExistence type="predicted"/>
<evidence type="ECO:0000313" key="1">
    <source>
        <dbReference type="EMBL" id="QTD52321.1"/>
    </source>
</evidence>
<dbReference type="InterPro" id="IPR021452">
    <property type="entry name" value="DUF3103"/>
</dbReference>
<evidence type="ECO:0000313" key="2">
    <source>
        <dbReference type="Proteomes" id="UP000663929"/>
    </source>
</evidence>
<sequence length="354" mass="39558">MLDLSELHVHKRDLAQRVAVQLKDTQFRKFMESRIDAKRDQAPLVTLINDYAQIFQAKGAADLASELASLDLQIRQAKGIESYTQELLSLRLVAPATSHLQASSEYLVAYQPAGDDAEWTAIEAFDTAGNLHLLDVVNAPAQPVLVVGIDSREDLRAGLAYMNDAFRAAGLQAEVPATVQSKAGVDTHKLDKVHLNDDQEPWISGNAEVYALVNGVHPDDLRANIQAVDMPYLDKDGKNYYPNQILIFWDQYRYAAANIVLMEHDDNTNYQDLVVQLINAVAEVMRVFPESAPYSGLVNLAGEIIRAMPSHWFSNDDDYLDVYYTIEKGQRYTDYYGASGNARMTLSPYILQSN</sequence>
<dbReference type="KEGG" id="scor:J3U87_07585"/>
<name>A0A8A4TTD3_SULCO</name>
<dbReference type="Proteomes" id="UP000663929">
    <property type="component" value="Chromosome"/>
</dbReference>
<dbReference type="RefSeq" id="WP_237382430.1">
    <property type="nucleotide sequence ID" value="NZ_CP071793.1"/>
</dbReference>
<dbReference type="Pfam" id="PF11301">
    <property type="entry name" value="DUF3103"/>
    <property type="match status" value="1"/>
</dbReference>